<reference evidence="2 3" key="1">
    <citation type="submission" date="2021-06" db="EMBL/GenBank/DDBJ databases">
        <authorList>
            <person name="Palmer J.M."/>
        </authorList>
    </citation>
    <scope>NUCLEOTIDE SEQUENCE [LARGE SCALE GENOMIC DNA]</scope>
    <source>
        <strain evidence="2 3">GA_2019</strain>
        <tissue evidence="2">Muscle</tissue>
    </source>
</reference>
<evidence type="ECO:0000256" key="1">
    <source>
        <dbReference type="SAM" id="MobiDB-lite"/>
    </source>
</evidence>
<name>A0ABV0PK69_9TELE</name>
<sequence>MSEDAGSKQLPPAQKETIGPDWTSRLTCGLGMRNWGQQDHPDFYVSYKLVAGHCPPVAWVTALHRLVKMTQGSLFQLLIHKNISMLKKKSCFSSSGAPHLLGLKADTTLFIIN</sequence>
<proteinExistence type="predicted"/>
<feature type="region of interest" description="Disordered" evidence="1">
    <location>
        <begin position="1"/>
        <end position="21"/>
    </location>
</feature>
<dbReference type="Proteomes" id="UP001476798">
    <property type="component" value="Unassembled WGS sequence"/>
</dbReference>
<evidence type="ECO:0000313" key="3">
    <source>
        <dbReference type="Proteomes" id="UP001476798"/>
    </source>
</evidence>
<organism evidence="2 3">
    <name type="scientific">Goodea atripinnis</name>
    <dbReference type="NCBI Taxonomy" id="208336"/>
    <lineage>
        <taxon>Eukaryota</taxon>
        <taxon>Metazoa</taxon>
        <taxon>Chordata</taxon>
        <taxon>Craniata</taxon>
        <taxon>Vertebrata</taxon>
        <taxon>Euteleostomi</taxon>
        <taxon>Actinopterygii</taxon>
        <taxon>Neopterygii</taxon>
        <taxon>Teleostei</taxon>
        <taxon>Neoteleostei</taxon>
        <taxon>Acanthomorphata</taxon>
        <taxon>Ovalentaria</taxon>
        <taxon>Atherinomorphae</taxon>
        <taxon>Cyprinodontiformes</taxon>
        <taxon>Goodeidae</taxon>
        <taxon>Goodea</taxon>
    </lineage>
</organism>
<gene>
    <name evidence="2" type="ORF">GOODEAATRI_002504</name>
</gene>
<evidence type="ECO:0000313" key="2">
    <source>
        <dbReference type="EMBL" id="MEQ2183887.1"/>
    </source>
</evidence>
<comment type="caution">
    <text evidence="2">The sequence shown here is derived from an EMBL/GenBank/DDBJ whole genome shotgun (WGS) entry which is preliminary data.</text>
</comment>
<keyword evidence="3" id="KW-1185">Reference proteome</keyword>
<dbReference type="EMBL" id="JAHRIO010080053">
    <property type="protein sequence ID" value="MEQ2183887.1"/>
    <property type="molecule type" value="Genomic_DNA"/>
</dbReference>
<protein>
    <submittedName>
        <fullName evidence="2">Uncharacterized protein</fullName>
    </submittedName>
</protein>
<accession>A0ABV0PK69</accession>